<dbReference type="EMBL" id="JAAOIC020000044">
    <property type="protein sequence ID" value="KAG8038002.1"/>
    <property type="molecule type" value="Genomic_DNA"/>
</dbReference>
<gene>
    <name evidence="6" type="ORF">G9C98_006327</name>
</gene>
<keyword evidence="5" id="KW-0325">Glycoprotein</keyword>
<keyword evidence="1" id="KW-0121">Carboxypeptidase</keyword>
<accession>A0A8J5R030</accession>
<keyword evidence="2" id="KW-0645">Protease</keyword>
<evidence type="ECO:0000313" key="7">
    <source>
        <dbReference type="Proteomes" id="UP000729913"/>
    </source>
</evidence>
<dbReference type="AlphaFoldDB" id="A0A8J5R030"/>
<dbReference type="Proteomes" id="UP000729913">
    <property type="component" value="Unassembled WGS sequence"/>
</dbReference>
<evidence type="ECO:0000256" key="5">
    <source>
        <dbReference type="ARBA" id="ARBA00023180"/>
    </source>
</evidence>
<evidence type="ECO:0000256" key="1">
    <source>
        <dbReference type="ARBA" id="ARBA00022645"/>
    </source>
</evidence>
<protein>
    <recommendedName>
        <fullName evidence="8">Carboxypeptidase</fullName>
    </recommendedName>
</protein>
<dbReference type="GO" id="GO:0004185">
    <property type="term" value="F:serine-type carboxypeptidase activity"/>
    <property type="evidence" value="ECO:0007669"/>
    <property type="project" value="InterPro"/>
</dbReference>
<keyword evidence="4" id="KW-0378">Hydrolase</keyword>
<sequence length="170" mass="19528">MDKTNLIEGKKGFGDGEQNWGCVTVRPGAHMFWWLYYVNPPRLNNSEFNVFDKPLLIWLQGGPGFSSTGLGTFEELGPLDVNLMKRNYTWINYYNILFIDNPVGVGFSYVEDDTLYAQNTTQIAQDLVKCISQFLQVIPQFKNVSTYILGQSYGGKMAVEFSFQWYKVSW</sequence>
<dbReference type="PANTHER" id="PTHR11802:SF3">
    <property type="entry name" value="RETINOID-INDUCIBLE SERINE CARBOXYPEPTIDASE"/>
    <property type="match status" value="1"/>
</dbReference>
<proteinExistence type="predicted"/>
<reference evidence="6" key="2">
    <citation type="submission" date="2021-04" db="EMBL/GenBank/DDBJ databases">
        <title>Genome-wide patterns of bracovirus chromosomal integration into multiple host tissues during parasitism.</title>
        <authorList>
            <person name="Chebbi M.A.C."/>
        </authorList>
    </citation>
    <scope>NUCLEOTIDE SEQUENCE</scope>
    <source>
        <tissue evidence="6">Whole body</tissue>
    </source>
</reference>
<dbReference type="OrthoDB" id="443318at2759"/>
<keyword evidence="3" id="KW-0732">Signal</keyword>
<evidence type="ECO:0000256" key="2">
    <source>
        <dbReference type="ARBA" id="ARBA00022670"/>
    </source>
</evidence>
<organism evidence="6 7">
    <name type="scientific">Cotesia typhae</name>
    <dbReference type="NCBI Taxonomy" id="2053667"/>
    <lineage>
        <taxon>Eukaryota</taxon>
        <taxon>Metazoa</taxon>
        <taxon>Ecdysozoa</taxon>
        <taxon>Arthropoda</taxon>
        <taxon>Hexapoda</taxon>
        <taxon>Insecta</taxon>
        <taxon>Pterygota</taxon>
        <taxon>Neoptera</taxon>
        <taxon>Endopterygota</taxon>
        <taxon>Hymenoptera</taxon>
        <taxon>Apocrita</taxon>
        <taxon>Ichneumonoidea</taxon>
        <taxon>Braconidae</taxon>
        <taxon>Microgastrinae</taxon>
        <taxon>Cotesia</taxon>
    </lineage>
</organism>
<dbReference type="Pfam" id="PF00450">
    <property type="entry name" value="Peptidase_S10"/>
    <property type="match status" value="1"/>
</dbReference>
<reference evidence="6" key="1">
    <citation type="submission" date="2020-03" db="EMBL/GenBank/DDBJ databases">
        <authorList>
            <person name="Chebbi M.A."/>
            <person name="Drezen J.M."/>
        </authorList>
    </citation>
    <scope>NUCLEOTIDE SEQUENCE</scope>
    <source>
        <tissue evidence="6">Whole body</tissue>
    </source>
</reference>
<evidence type="ECO:0000313" key="6">
    <source>
        <dbReference type="EMBL" id="KAG8038002.1"/>
    </source>
</evidence>
<name>A0A8J5R030_9HYME</name>
<evidence type="ECO:0000256" key="3">
    <source>
        <dbReference type="ARBA" id="ARBA00022729"/>
    </source>
</evidence>
<keyword evidence="7" id="KW-1185">Reference proteome</keyword>
<dbReference type="InterPro" id="IPR001563">
    <property type="entry name" value="Peptidase_S10"/>
</dbReference>
<dbReference type="PANTHER" id="PTHR11802">
    <property type="entry name" value="SERINE PROTEASE FAMILY S10 SERINE CARBOXYPEPTIDASE"/>
    <property type="match status" value="1"/>
</dbReference>
<dbReference type="GO" id="GO:0006508">
    <property type="term" value="P:proteolysis"/>
    <property type="evidence" value="ECO:0007669"/>
    <property type="project" value="UniProtKB-KW"/>
</dbReference>
<comment type="caution">
    <text evidence="6">The sequence shown here is derived from an EMBL/GenBank/DDBJ whole genome shotgun (WGS) entry which is preliminary data.</text>
</comment>
<evidence type="ECO:0000256" key="4">
    <source>
        <dbReference type="ARBA" id="ARBA00022801"/>
    </source>
</evidence>
<evidence type="ECO:0008006" key="8">
    <source>
        <dbReference type="Google" id="ProtNLM"/>
    </source>
</evidence>